<evidence type="ECO:0000313" key="2">
    <source>
        <dbReference type="EMBL" id="VDZ63632.1"/>
    </source>
</evidence>
<dbReference type="EMBL" id="LR134117">
    <property type="protein sequence ID" value="VDZ63632.1"/>
    <property type="molecule type" value="Genomic_DNA"/>
</dbReference>
<dbReference type="RefSeq" id="WP_004966368.1">
    <property type="nucleotide sequence ID" value="NZ_LR134117.1"/>
</dbReference>
<reference evidence="2 3" key="1">
    <citation type="submission" date="2018-12" db="EMBL/GenBank/DDBJ databases">
        <authorList>
            <consortium name="Pathogen Informatics"/>
        </authorList>
    </citation>
    <scope>NUCLEOTIDE SEQUENCE [LARGE SCALE GENOMIC DNA]</scope>
    <source>
        <strain evidence="2 3">NCTC11214</strain>
    </source>
</reference>
<feature type="transmembrane region" description="Helical" evidence="1">
    <location>
        <begin position="12"/>
        <end position="40"/>
    </location>
</feature>
<dbReference type="Proteomes" id="UP000281391">
    <property type="component" value="Chromosome"/>
</dbReference>
<evidence type="ECO:0000313" key="3">
    <source>
        <dbReference type="Proteomes" id="UP000281391"/>
    </source>
</evidence>
<sequence length="88" mass="9935">MNIQTVGIKLLVYLIFFCVLLFVGMALGTRLIIALIFYYQQDTFVFGWGNDVVYSVKAGLATGIPAGIGIWFMSWMKARKEKQPPPKE</sequence>
<keyword evidence="1" id="KW-0812">Transmembrane</keyword>
<keyword evidence="1" id="KW-1133">Transmembrane helix</keyword>
<organism evidence="2 3">
    <name type="scientific">Serratia odorifera</name>
    <dbReference type="NCBI Taxonomy" id="618"/>
    <lineage>
        <taxon>Bacteria</taxon>
        <taxon>Pseudomonadati</taxon>
        <taxon>Pseudomonadota</taxon>
        <taxon>Gammaproteobacteria</taxon>
        <taxon>Enterobacterales</taxon>
        <taxon>Yersiniaceae</taxon>
        <taxon>Serratia</taxon>
    </lineage>
</organism>
<accession>A0A3S4DPX5</accession>
<protein>
    <submittedName>
        <fullName evidence="2">Uncharacterized protein</fullName>
    </submittedName>
</protein>
<dbReference type="KEGG" id="sof:NCTC11214_04563"/>
<proteinExistence type="predicted"/>
<gene>
    <name evidence="2" type="ORF">NCTC11214_04563</name>
</gene>
<feature type="transmembrane region" description="Helical" evidence="1">
    <location>
        <begin position="52"/>
        <end position="73"/>
    </location>
</feature>
<dbReference type="AlphaFoldDB" id="A0A3S4DPX5"/>
<evidence type="ECO:0000256" key="1">
    <source>
        <dbReference type="SAM" id="Phobius"/>
    </source>
</evidence>
<name>A0A3S4DPX5_SEROD</name>
<keyword evidence="1" id="KW-0472">Membrane</keyword>